<gene>
    <name evidence="1" type="ORF">FJV41_18120</name>
</gene>
<keyword evidence="2" id="KW-1185">Reference proteome</keyword>
<evidence type="ECO:0000313" key="1">
    <source>
        <dbReference type="EMBL" id="TQF14565.1"/>
    </source>
</evidence>
<name>A0A540WZZ0_9BACT</name>
<dbReference type="PANTHER" id="PTHR28055">
    <property type="entry name" value="ALTERED INHERITANCE OF MITOCHONDRIA PROTEIN 41, MITOCHONDRIAL"/>
    <property type="match status" value="1"/>
</dbReference>
<dbReference type="Gene3D" id="1.10.1510.10">
    <property type="entry name" value="Uncharacterised protein YqeY/AIM41 PF09424, N-terminal domain"/>
    <property type="match status" value="1"/>
</dbReference>
<comment type="caution">
    <text evidence="1">The sequence shown here is derived from an EMBL/GenBank/DDBJ whole genome shotgun (WGS) entry which is preliminary data.</text>
</comment>
<proteinExistence type="predicted"/>
<dbReference type="EMBL" id="VIFM01000065">
    <property type="protein sequence ID" value="TQF14565.1"/>
    <property type="molecule type" value="Genomic_DNA"/>
</dbReference>
<accession>A0A540WZZ0</accession>
<dbReference type="PANTHER" id="PTHR28055:SF1">
    <property type="entry name" value="ALTERED INHERITANCE OF MITOCHONDRIA PROTEIN 41, MITOCHONDRIAL"/>
    <property type="match status" value="1"/>
</dbReference>
<organism evidence="1 2">
    <name type="scientific">Myxococcus llanfairpwllgwyngyllgogerychwyrndrobwllllantysiliogogogochensis</name>
    <dbReference type="NCBI Taxonomy" id="2590453"/>
    <lineage>
        <taxon>Bacteria</taxon>
        <taxon>Pseudomonadati</taxon>
        <taxon>Myxococcota</taxon>
        <taxon>Myxococcia</taxon>
        <taxon>Myxococcales</taxon>
        <taxon>Cystobacterineae</taxon>
        <taxon>Myxococcaceae</taxon>
        <taxon>Myxococcus</taxon>
    </lineage>
</organism>
<dbReference type="Proteomes" id="UP000315369">
    <property type="component" value="Unassembled WGS sequence"/>
</dbReference>
<evidence type="ECO:0008006" key="3">
    <source>
        <dbReference type="Google" id="ProtNLM"/>
    </source>
</evidence>
<reference evidence="1 2" key="1">
    <citation type="submission" date="2019-06" db="EMBL/GenBank/DDBJ databases">
        <authorList>
            <person name="Livingstone P."/>
            <person name="Whitworth D."/>
        </authorList>
    </citation>
    <scope>NUCLEOTIDE SEQUENCE [LARGE SCALE GENOMIC DNA]</scope>
    <source>
        <strain evidence="1 2">AM401</strain>
    </source>
</reference>
<dbReference type="RefSeq" id="WP_141643757.1">
    <property type="nucleotide sequence ID" value="NZ_VIFM01000065.1"/>
</dbReference>
<dbReference type="AlphaFoldDB" id="A0A540WZZ0"/>
<sequence length="121" mass="12744">MKTVDEWKAMLRAAMKEALRARNAPASAVLREVLAALDNAEAPDVSGAPAAVDGAFAGSAGGLGSGEVARLALTPEAVNAVIEREVQERRDAVALYVSLGRHDEANALRAQLNVLLELQRK</sequence>
<dbReference type="InterPro" id="IPR042184">
    <property type="entry name" value="YqeY/Aim41_N"/>
</dbReference>
<dbReference type="OrthoDB" id="197059at2"/>
<dbReference type="InterPro" id="IPR019004">
    <property type="entry name" value="YqeY/Aim41"/>
</dbReference>
<protein>
    <recommendedName>
        <fullName evidence="3">Glutamyl-tRNA amidotransferase</fullName>
    </recommendedName>
</protein>
<evidence type="ECO:0000313" key="2">
    <source>
        <dbReference type="Proteomes" id="UP000315369"/>
    </source>
</evidence>